<keyword evidence="1" id="KW-1133">Transmembrane helix</keyword>
<comment type="caution">
    <text evidence="2">The sequence shown here is derived from an EMBL/GenBank/DDBJ whole genome shotgun (WGS) entry which is preliminary data.</text>
</comment>
<feature type="transmembrane region" description="Helical" evidence="1">
    <location>
        <begin position="45"/>
        <end position="61"/>
    </location>
</feature>
<feature type="transmembrane region" description="Helical" evidence="1">
    <location>
        <begin position="21"/>
        <end position="39"/>
    </location>
</feature>
<name>A0ABV0B4U7_9SPHN</name>
<evidence type="ECO:0000313" key="2">
    <source>
        <dbReference type="EMBL" id="MEN3746212.1"/>
    </source>
</evidence>
<gene>
    <name evidence="2" type="ORF">TPR58_03455</name>
</gene>
<keyword evidence="1" id="KW-0472">Membrane</keyword>
<proteinExistence type="predicted"/>
<evidence type="ECO:0000256" key="1">
    <source>
        <dbReference type="SAM" id="Phobius"/>
    </source>
</evidence>
<evidence type="ECO:0000313" key="3">
    <source>
        <dbReference type="Proteomes" id="UP001427805"/>
    </source>
</evidence>
<keyword evidence="1" id="KW-0812">Transmembrane</keyword>
<accession>A0ABV0B4U7</accession>
<dbReference type="EMBL" id="JBDIZK010000002">
    <property type="protein sequence ID" value="MEN3746212.1"/>
    <property type="molecule type" value="Genomic_DNA"/>
</dbReference>
<keyword evidence="3" id="KW-1185">Reference proteome</keyword>
<dbReference type="RefSeq" id="WP_346245221.1">
    <property type="nucleotide sequence ID" value="NZ_JBDIZK010000002.1"/>
</dbReference>
<sequence length="64" mass="6436">MPMPPTVAPSPHTEARTAARLVAGIAGLVILPLLCAAAREAGWPAAILLLSVGAVIALSRSRPA</sequence>
<protein>
    <submittedName>
        <fullName evidence="2">Uncharacterized protein</fullName>
    </submittedName>
</protein>
<dbReference type="Proteomes" id="UP001427805">
    <property type="component" value="Unassembled WGS sequence"/>
</dbReference>
<organism evidence="2 3">
    <name type="scientific">Sphingomonas rustica</name>
    <dbReference type="NCBI Taxonomy" id="3103142"/>
    <lineage>
        <taxon>Bacteria</taxon>
        <taxon>Pseudomonadati</taxon>
        <taxon>Pseudomonadota</taxon>
        <taxon>Alphaproteobacteria</taxon>
        <taxon>Sphingomonadales</taxon>
        <taxon>Sphingomonadaceae</taxon>
        <taxon>Sphingomonas</taxon>
    </lineage>
</organism>
<reference evidence="2 3" key="1">
    <citation type="submission" date="2024-05" db="EMBL/GenBank/DDBJ databases">
        <title>Sphingomonas sp. HF-S3 16S ribosomal RNA gene Genome sequencing and assembly.</title>
        <authorList>
            <person name="Lee H."/>
        </authorList>
    </citation>
    <scope>NUCLEOTIDE SEQUENCE [LARGE SCALE GENOMIC DNA]</scope>
    <source>
        <strain evidence="2 3">HF-S3</strain>
    </source>
</reference>